<organism evidence="2">
    <name type="scientific">viral metagenome</name>
    <dbReference type="NCBI Taxonomy" id="1070528"/>
    <lineage>
        <taxon>unclassified sequences</taxon>
        <taxon>metagenomes</taxon>
        <taxon>organismal metagenomes</taxon>
    </lineage>
</organism>
<proteinExistence type="predicted"/>
<protein>
    <submittedName>
        <fullName evidence="2">Uncharacterized protein</fullName>
    </submittedName>
</protein>
<accession>A0A6C0FBA7</accession>
<dbReference type="AlphaFoldDB" id="A0A6C0FBA7"/>
<feature type="region of interest" description="Disordered" evidence="1">
    <location>
        <begin position="736"/>
        <end position="775"/>
    </location>
</feature>
<name>A0A6C0FBA7_9ZZZZ</name>
<evidence type="ECO:0000313" key="2">
    <source>
        <dbReference type="EMBL" id="QHT36455.1"/>
    </source>
</evidence>
<dbReference type="EMBL" id="MN738742">
    <property type="protein sequence ID" value="QHT36455.1"/>
    <property type="molecule type" value="Genomic_DNA"/>
</dbReference>
<evidence type="ECO:0000256" key="1">
    <source>
        <dbReference type="SAM" id="MobiDB-lite"/>
    </source>
</evidence>
<sequence>MSNISEVNNNSSEGSLYREFGSSALNEITSEGNTDEITRQLIDQAETQMREQQELHRQREYQQTINQLEVNLPHLETMTLHELQSEYNTLWLHLNTIYDMFDLRYLFKYLLSLQNNKGDTFINVKRDNLGYLYTNKFSIDIFLLFDSLNDLQNNQYQNRIHHLLKVLHKKLKKWKSINNLKHLNNTALQITRDYNSELEESIKKHFDKIKTKITQKNYNKTPNFNETPQFLKFLDTVIEKIDDVNTRPERITEAYSTLINRTGQSTPVPRNTRDTIHIREKLTELYFTLYDILSNVYQHLFLENGLVGSVENLNEMFTKNNLNLDNLSFVNLIIPLYLLTNGINTTLLLDKITFIKEYIDDMVDMLYHEKQNFHTYINRISNAFDKPSRMVPGTVPIIEEHTVSSSSDQSSIDGSSLKSDELLNILKSLDGVDEKLVMDELKKDTKEIIPTKKNKKTKKKKYIKQIPSQVPALEIDDLDAPPPGLNHFTTRTHVKVYLNNYETNKKQPVEGYIFKNLGNNNYEVAISQSNLNAFREINFEDIIQASTKNKIRWNKNYHLFDENNEWNIFSNIYDTLDNYQYFSDMESDVHKELSLKAGDKISFTSNQTWWIDPSSYDKDNFSLEINPNYPLVIGTVAQDVDSSDLFFAIQNRTELPKVRIKIDSLIVKRNRHQIFVSKGELNEAENRRFRQRNQNTVEQRGYEMGQVIGEELRNQTGIDPILSDLLTRNRIEPQLNQQEMENLERIMEGGKTPKKKKKKKRKKTRKKTRKKKKHN</sequence>
<feature type="compositionally biased region" description="Basic residues" evidence="1">
    <location>
        <begin position="752"/>
        <end position="775"/>
    </location>
</feature>
<reference evidence="2" key="1">
    <citation type="journal article" date="2020" name="Nature">
        <title>Giant virus diversity and host interactions through global metagenomics.</title>
        <authorList>
            <person name="Schulz F."/>
            <person name="Roux S."/>
            <person name="Paez-Espino D."/>
            <person name="Jungbluth S."/>
            <person name="Walsh D.A."/>
            <person name="Denef V.J."/>
            <person name="McMahon K.D."/>
            <person name="Konstantinidis K.T."/>
            <person name="Eloe-Fadrosh E.A."/>
            <person name="Kyrpides N.C."/>
            <person name="Woyke T."/>
        </authorList>
    </citation>
    <scope>NUCLEOTIDE SEQUENCE</scope>
    <source>
        <strain evidence="2">GVMAG-S-ERX555931-87</strain>
    </source>
</reference>